<comment type="caution">
    <text evidence="1">The sequence shown here is derived from an EMBL/GenBank/DDBJ whole genome shotgun (WGS) entry which is preliminary data.</text>
</comment>
<accession>A0AAE4RYG4</accession>
<sequence>MRPSSAAPSMNMPQPPSVFYLGSYLKTPTDSILLTLCVEKDDYDNVKTITAAPEDPAKSLDVWQYCLTSAEALRLGTFLGTKYKSPSSSGVFQTIDDTLNHIAQHGTAETLACTIFGVVPQAAYAVFQLDNGAFSARLMNSYLKLDYPAMRRWLGGDHAAFAAEYYVLGNKINAFGDLYVYFYYAKDAAGNTFTVDVHADKNGEKISEIDVYVSADRNDADKQLAIWKEYARDYADKGLGAFKEAYTTDSWGDRKETFADLAAAVAHVESNGRPGPFDGGIIVVFEADGVATNLVMNQQYIYLLIKDPNYNVE</sequence>
<evidence type="ECO:0000313" key="1">
    <source>
        <dbReference type="EMBL" id="MDU0261239.1"/>
    </source>
</evidence>
<proteinExistence type="predicted"/>
<organism evidence="1 2">
    <name type="scientific">Alistipes finegoldii</name>
    <dbReference type="NCBI Taxonomy" id="214856"/>
    <lineage>
        <taxon>Bacteria</taxon>
        <taxon>Pseudomonadati</taxon>
        <taxon>Bacteroidota</taxon>
        <taxon>Bacteroidia</taxon>
        <taxon>Bacteroidales</taxon>
        <taxon>Rikenellaceae</taxon>
        <taxon>Alistipes</taxon>
    </lineage>
</organism>
<dbReference type="Proteomes" id="UP001181347">
    <property type="component" value="Unassembled WGS sequence"/>
</dbReference>
<gene>
    <name evidence="1" type="ORF">RVH17_14180</name>
</gene>
<dbReference type="RefSeq" id="WP_022043897.1">
    <property type="nucleotide sequence ID" value="NZ_BAAFKU010000006.1"/>
</dbReference>
<dbReference type="AlphaFoldDB" id="A0AAE4RYG4"/>
<evidence type="ECO:0000313" key="2">
    <source>
        <dbReference type="Proteomes" id="UP001181347"/>
    </source>
</evidence>
<dbReference type="EMBL" id="JAWDES010000005">
    <property type="protein sequence ID" value="MDU0261239.1"/>
    <property type="molecule type" value="Genomic_DNA"/>
</dbReference>
<protein>
    <submittedName>
        <fullName evidence="1">Uncharacterized protein</fullName>
    </submittedName>
</protein>
<reference evidence="1" key="1">
    <citation type="submission" date="2023-10" db="EMBL/GenBank/DDBJ databases">
        <title>Genome Sequence of the Bacteria from From Gut Wall in Crohn's Disease.</title>
        <authorList>
            <person name="Rodriguez-Palacios A."/>
        </authorList>
    </citation>
    <scope>NUCLEOTIDE SEQUENCE</scope>
    <source>
        <strain evidence="1">CavFT-hAR58</strain>
    </source>
</reference>
<name>A0AAE4RYG4_9BACT</name>